<dbReference type="Pfam" id="PF00172">
    <property type="entry name" value="Zn_clus"/>
    <property type="match status" value="1"/>
</dbReference>
<evidence type="ECO:0000256" key="4">
    <source>
        <dbReference type="ARBA" id="ARBA00023163"/>
    </source>
</evidence>
<dbReference type="SUPFAM" id="SSF57701">
    <property type="entry name" value="Zn2/Cys6 DNA-binding domain"/>
    <property type="match status" value="1"/>
</dbReference>
<dbReference type="Gene3D" id="4.10.240.10">
    <property type="entry name" value="Zn(2)-C6 fungal-type DNA-binding domain"/>
    <property type="match status" value="1"/>
</dbReference>
<dbReference type="PANTHER" id="PTHR47424">
    <property type="entry name" value="REGULATORY PROTEIN GAL4"/>
    <property type="match status" value="1"/>
</dbReference>
<protein>
    <recommendedName>
        <fullName evidence="7">Zn(2)-C6 fungal-type domain-containing protein</fullName>
    </recommendedName>
</protein>
<evidence type="ECO:0000256" key="2">
    <source>
        <dbReference type="ARBA" id="ARBA00023015"/>
    </source>
</evidence>
<dbReference type="InterPro" id="IPR001138">
    <property type="entry name" value="Zn2Cys6_DnaBD"/>
</dbReference>
<evidence type="ECO:0000313" key="8">
    <source>
        <dbReference type="EMBL" id="KAK4493879.1"/>
    </source>
</evidence>
<name>A0ABR0DXJ6_ZASCE</name>
<dbReference type="InterPro" id="IPR051127">
    <property type="entry name" value="Fungal_SecMet_Regulators"/>
</dbReference>
<feature type="domain" description="Zn(2)-C6 fungal-type" evidence="7">
    <location>
        <begin position="27"/>
        <end position="59"/>
    </location>
</feature>
<keyword evidence="2" id="KW-0805">Transcription regulation</keyword>
<dbReference type="Pfam" id="PF04082">
    <property type="entry name" value="Fungal_trans"/>
    <property type="match status" value="1"/>
</dbReference>
<feature type="region of interest" description="Disordered" evidence="6">
    <location>
        <begin position="182"/>
        <end position="215"/>
    </location>
</feature>
<dbReference type="PROSITE" id="PS50048">
    <property type="entry name" value="ZN2_CY6_FUNGAL_2"/>
    <property type="match status" value="1"/>
</dbReference>
<comment type="caution">
    <text evidence="8">The sequence shown here is derived from an EMBL/GenBank/DDBJ whole genome shotgun (WGS) entry which is preliminary data.</text>
</comment>
<keyword evidence="3" id="KW-0238">DNA-binding</keyword>
<dbReference type="InterPro" id="IPR007219">
    <property type="entry name" value="XnlR_reg_dom"/>
</dbReference>
<evidence type="ECO:0000256" key="6">
    <source>
        <dbReference type="SAM" id="MobiDB-lite"/>
    </source>
</evidence>
<evidence type="ECO:0000256" key="5">
    <source>
        <dbReference type="ARBA" id="ARBA00023242"/>
    </source>
</evidence>
<dbReference type="CDD" id="cd00067">
    <property type="entry name" value="GAL4"/>
    <property type="match status" value="1"/>
</dbReference>
<accession>A0ABR0DXJ6</accession>
<dbReference type="Proteomes" id="UP001305779">
    <property type="component" value="Unassembled WGS sequence"/>
</dbReference>
<reference evidence="8 9" key="1">
    <citation type="journal article" date="2023" name="G3 (Bethesda)">
        <title>A chromosome-level genome assembly of Zasmidium syzygii isolated from banana leaves.</title>
        <authorList>
            <person name="van Westerhoven A.C."/>
            <person name="Mehrabi R."/>
            <person name="Talebi R."/>
            <person name="Steentjes M.B.F."/>
            <person name="Corcolon B."/>
            <person name="Chong P.A."/>
            <person name="Kema G.H.J."/>
            <person name="Seidl M.F."/>
        </authorList>
    </citation>
    <scope>NUCLEOTIDE SEQUENCE [LARGE SCALE GENOMIC DNA]</scope>
    <source>
        <strain evidence="8 9">P124</strain>
    </source>
</reference>
<evidence type="ECO:0000313" key="9">
    <source>
        <dbReference type="Proteomes" id="UP001305779"/>
    </source>
</evidence>
<evidence type="ECO:0000256" key="3">
    <source>
        <dbReference type="ARBA" id="ARBA00023125"/>
    </source>
</evidence>
<feature type="region of interest" description="Disordered" evidence="6">
    <location>
        <begin position="1"/>
        <end position="25"/>
    </location>
</feature>
<keyword evidence="4" id="KW-0804">Transcription</keyword>
<organism evidence="8 9">
    <name type="scientific">Zasmidium cellare</name>
    <name type="common">Wine cellar mold</name>
    <name type="synonym">Racodium cellare</name>
    <dbReference type="NCBI Taxonomy" id="395010"/>
    <lineage>
        <taxon>Eukaryota</taxon>
        <taxon>Fungi</taxon>
        <taxon>Dikarya</taxon>
        <taxon>Ascomycota</taxon>
        <taxon>Pezizomycotina</taxon>
        <taxon>Dothideomycetes</taxon>
        <taxon>Dothideomycetidae</taxon>
        <taxon>Mycosphaerellales</taxon>
        <taxon>Mycosphaerellaceae</taxon>
        <taxon>Zasmidium</taxon>
    </lineage>
</organism>
<dbReference type="InterPro" id="IPR036864">
    <property type="entry name" value="Zn2-C6_fun-type_DNA-bd_sf"/>
</dbReference>
<dbReference type="CDD" id="cd12148">
    <property type="entry name" value="fungal_TF_MHR"/>
    <property type="match status" value="1"/>
</dbReference>
<feature type="region of interest" description="Disordered" evidence="6">
    <location>
        <begin position="98"/>
        <end position="145"/>
    </location>
</feature>
<sequence>MPSPEASQQPGSDVPTPPVKRQRVSQACNNCKNRKTRCDGRQPVCQACESRGVSSTCNFEQTRRQRARVSYASPQHQNAYRTEPIAHNDAAQALSDLGRSQNSMGNGTQPSKTQPNIAVQSLQSQPDLSSRRDTIPPISRTQPSEIANARPDGLATVAAGSDDAMYGPSSTMAFLKHVMPNQSRHGSVTPGGHPQSSGRASLDVKGGNTPALPDRIAPRTDGLAVLPMRRQADNFLLCYWEFIHPLFPVLHKPTFLRKYDRLWIEGDEAQTHYDTEAEEAIFTSTLNLVFALGCKFSGLIDASQKASVADDFYQRSRQSYPFDILDSTSISLVQMLILTGVYLQSTQYASRCWNSVGLAIRMAQSLGLHVDHSSRKSITQLELEMRRRIWHTCVHLDRLLAMTFGRPSMIGRNTDVPIPDLIDDEYLGDRSIGSQPETTHSRLGLFVSSCRLFDLLEEVLELFYRDSSGVVSHRQIQGVTRTAELLTPVLDLNRRLDEFVEGVPDYLQVPARPALAATHDDHIHLQQQVLYCRFLYVRLLLLRPLLLMATRRDTKPATSSSLDDEVIRSCCNLCALTACRLIDTLYANLGTLYRSSGWHTVYFTFSAAIVLLASSKIEEVQQRVAESDMEASWNRCLLILDHYENQIQSAHQAKHILRTMKTRISDVARAQDQQTGFTHINTVAKPAQNGNGSAPEADIYAQLNLDDIDLFSADNISEAWFGQQLINLDWLELPQY</sequence>
<feature type="compositionally biased region" description="Polar residues" evidence="6">
    <location>
        <begin position="98"/>
        <end position="128"/>
    </location>
</feature>
<dbReference type="SMART" id="SM00066">
    <property type="entry name" value="GAL4"/>
    <property type="match status" value="1"/>
</dbReference>
<dbReference type="SMART" id="SM00906">
    <property type="entry name" value="Fungal_trans"/>
    <property type="match status" value="1"/>
</dbReference>
<evidence type="ECO:0000256" key="1">
    <source>
        <dbReference type="ARBA" id="ARBA00022723"/>
    </source>
</evidence>
<proteinExistence type="predicted"/>
<dbReference type="PROSITE" id="PS00463">
    <property type="entry name" value="ZN2_CY6_FUNGAL_1"/>
    <property type="match status" value="1"/>
</dbReference>
<dbReference type="EMBL" id="JAXOVC010000015">
    <property type="protein sequence ID" value="KAK4493879.1"/>
    <property type="molecule type" value="Genomic_DNA"/>
</dbReference>
<gene>
    <name evidence="8" type="ORF">PRZ48_015064</name>
</gene>
<keyword evidence="9" id="KW-1185">Reference proteome</keyword>
<keyword evidence="5" id="KW-0539">Nucleus</keyword>
<keyword evidence="1" id="KW-0479">Metal-binding</keyword>
<evidence type="ECO:0000259" key="7">
    <source>
        <dbReference type="PROSITE" id="PS50048"/>
    </source>
</evidence>
<feature type="compositionally biased region" description="Polar residues" evidence="6">
    <location>
        <begin position="1"/>
        <end position="11"/>
    </location>
</feature>
<dbReference type="PANTHER" id="PTHR47424:SF3">
    <property type="entry name" value="REGULATORY PROTEIN GAL4"/>
    <property type="match status" value="1"/>
</dbReference>